<reference evidence="1 2" key="1">
    <citation type="submission" date="2020-09" db="EMBL/GenBank/DDBJ databases">
        <title>Co-existence of a novel multidrug-resistance efflux pump with carbapenem resistance gene blaVIM-2 in one megaplasmid in Pseudomonas putida.</title>
        <authorList>
            <person name="Peng K."/>
            <person name="Li R."/>
        </authorList>
    </citation>
    <scope>NUCLEOTIDE SEQUENCE [LARGE SCALE GENOMIC DNA]</scope>
    <source>
        <strain evidence="1 2">ZXPA-20</strain>
    </source>
</reference>
<gene>
    <name evidence="1" type="ORF">ID616_12455</name>
</gene>
<dbReference type="Proteomes" id="UP000516786">
    <property type="component" value="Chromosome"/>
</dbReference>
<evidence type="ECO:0000313" key="1">
    <source>
        <dbReference type="EMBL" id="QOD01124.1"/>
    </source>
</evidence>
<accession>A0ABD7BLG1</accession>
<sequence length="77" mass="8692">MSKLTQHRDVTVTFEVEGRQADAEMSHEETVALAQFFKRLSWSEVRECAMNDYEAHLIWAAVAKLQGGLARAGYAPH</sequence>
<protein>
    <submittedName>
        <fullName evidence="1">Uncharacterized protein</fullName>
    </submittedName>
</protein>
<dbReference type="EMBL" id="CP061723">
    <property type="protein sequence ID" value="QOD01124.1"/>
    <property type="molecule type" value="Genomic_DNA"/>
</dbReference>
<dbReference type="Pfam" id="PF24806">
    <property type="entry name" value="DUF7706"/>
    <property type="match status" value="1"/>
</dbReference>
<evidence type="ECO:0000313" key="2">
    <source>
        <dbReference type="Proteomes" id="UP000516786"/>
    </source>
</evidence>
<dbReference type="RefSeq" id="WP_191087921.1">
    <property type="nucleotide sequence ID" value="NZ_CP061723.1"/>
</dbReference>
<organism evidence="1 2">
    <name type="scientific">Pseudomonas putida</name>
    <name type="common">Arthrobacter siderocapsulatus</name>
    <dbReference type="NCBI Taxonomy" id="303"/>
    <lineage>
        <taxon>Bacteria</taxon>
        <taxon>Pseudomonadati</taxon>
        <taxon>Pseudomonadota</taxon>
        <taxon>Gammaproteobacteria</taxon>
        <taxon>Pseudomonadales</taxon>
        <taxon>Pseudomonadaceae</taxon>
        <taxon>Pseudomonas</taxon>
    </lineage>
</organism>
<dbReference type="AlphaFoldDB" id="A0ABD7BLG1"/>
<proteinExistence type="predicted"/>
<dbReference type="InterPro" id="IPR056123">
    <property type="entry name" value="DUF7706"/>
</dbReference>
<name>A0ABD7BLG1_PSEPU</name>